<dbReference type="PANTHER" id="PTHR10694">
    <property type="entry name" value="LYSINE-SPECIFIC DEMETHYLASE"/>
    <property type="match status" value="1"/>
</dbReference>
<keyword evidence="7" id="KW-0560">Oxidoreductase</keyword>
<dbReference type="Pfam" id="PF02373">
    <property type="entry name" value="JmjC"/>
    <property type="match status" value="1"/>
</dbReference>
<dbReference type="GO" id="GO:0046872">
    <property type="term" value="F:metal ion binding"/>
    <property type="evidence" value="ECO:0007669"/>
    <property type="project" value="UniProtKB-KW"/>
</dbReference>
<dbReference type="Pfam" id="PF05964">
    <property type="entry name" value="FYRN"/>
    <property type="match status" value="1"/>
</dbReference>
<evidence type="ECO:0000256" key="4">
    <source>
        <dbReference type="ARBA" id="ARBA00022723"/>
    </source>
</evidence>
<keyword evidence="5" id="KW-0156">Chromatin regulator</keyword>
<dbReference type="FunFam" id="3.30.160.360:FF:000005">
    <property type="entry name" value="Putative lysine-specific demethylase JMJ16"/>
    <property type="match status" value="1"/>
</dbReference>
<comment type="catalytic activity">
    <reaction evidence="14">
        <text>N(6),N(6),N(6)-trimethyl-L-lysyl(4)-[histone H3] + 2-oxoglutarate + O2 = N(6),N(6)-dimethyl-L-lysyl(4)-[histone H3] + formaldehyde + succinate + CO2</text>
        <dbReference type="Rhea" id="RHEA:60212"/>
        <dbReference type="Rhea" id="RHEA-COMP:15537"/>
        <dbReference type="Rhea" id="RHEA-COMP:15540"/>
        <dbReference type="ChEBI" id="CHEBI:15379"/>
        <dbReference type="ChEBI" id="CHEBI:16526"/>
        <dbReference type="ChEBI" id="CHEBI:16810"/>
        <dbReference type="ChEBI" id="CHEBI:16842"/>
        <dbReference type="ChEBI" id="CHEBI:30031"/>
        <dbReference type="ChEBI" id="CHEBI:61961"/>
        <dbReference type="ChEBI" id="CHEBI:61976"/>
    </reaction>
    <physiologicalReaction direction="left-to-right" evidence="14">
        <dbReference type="Rhea" id="RHEA:60213"/>
    </physiologicalReaction>
</comment>
<feature type="domain" description="JmjC" evidence="17">
    <location>
        <begin position="354"/>
        <end position="520"/>
    </location>
</feature>
<comment type="catalytic activity">
    <reaction evidence="13">
        <text>N(6)-methyl-L-lysyl(4)-[histone H3] + 2-oxoglutarate + O2 = L-lysyl(4)-[histone H3] + formaldehyde + succinate + CO2</text>
        <dbReference type="Rhea" id="RHEA:60220"/>
        <dbReference type="Rhea" id="RHEA-COMP:15543"/>
        <dbReference type="Rhea" id="RHEA-COMP:15547"/>
        <dbReference type="ChEBI" id="CHEBI:15379"/>
        <dbReference type="ChEBI" id="CHEBI:16526"/>
        <dbReference type="ChEBI" id="CHEBI:16810"/>
        <dbReference type="ChEBI" id="CHEBI:16842"/>
        <dbReference type="ChEBI" id="CHEBI:29969"/>
        <dbReference type="ChEBI" id="CHEBI:30031"/>
        <dbReference type="ChEBI" id="CHEBI:61929"/>
    </reaction>
    <physiologicalReaction direction="left-to-right" evidence="13">
        <dbReference type="Rhea" id="RHEA:60221"/>
    </physiologicalReaction>
</comment>
<dbReference type="PROSITE" id="PS51183">
    <property type="entry name" value="JMJN"/>
    <property type="match status" value="1"/>
</dbReference>
<evidence type="ECO:0000256" key="9">
    <source>
        <dbReference type="ARBA" id="ARBA00023015"/>
    </source>
</evidence>
<accession>A0ABD1X119</accession>
<dbReference type="GO" id="GO:0051213">
    <property type="term" value="F:dioxygenase activity"/>
    <property type="evidence" value="ECO:0007669"/>
    <property type="project" value="UniProtKB-KW"/>
</dbReference>
<keyword evidence="19" id="KW-1185">Reference proteome</keyword>
<dbReference type="Gene3D" id="3.30.160.360">
    <property type="match status" value="1"/>
</dbReference>
<protein>
    <submittedName>
        <fullName evidence="18">Lysine-specific demethylase JMJ16</fullName>
    </submittedName>
</protein>
<evidence type="ECO:0000256" key="14">
    <source>
        <dbReference type="ARBA" id="ARBA00051640"/>
    </source>
</evidence>
<feature type="domain" description="JmjN" evidence="16">
    <location>
        <begin position="138"/>
        <end position="179"/>
    </location>
</feature>
<evidence type="ECO:0000256" key="5">
    <source>
        <dbReference type="ARBA" id="ARBA00022853"/>
    </source>
</evidence>
<keyword evidence="9" id="KW-0805">Transcription regulation</keyword>
<proteinExistence type="inferred from homology"/>
<dbReference type="InterPro" id="IPR003347">
    <property type="entry name" value="JmjC_dom"/>
</dbReference>
<dbReference type="SMART" id="SM00558">
    <property type="entry name" value="JmjC"/>
    <property type="match status" value="1"/>
</dbReference>
<evidence type="ECO:0000259" key="17">
    <source>
        <dbReference type="PROSITE" id="PS51184"/>
    </source>
</evidence>
<evidence type="ECO:0000256" key="3">
    <source>
        <dbReference type="ARBA" id="ARBA00006801"/>
    </source>
</evidence>
<dbReference type="GO" id="GO:0045814">
    <property type="term" value="P:negative regulation of gene expression, epigenetic"/>
    <property type="evidence" value="ECO:0007669"/>
    <property type="project" value="UniProtKB-ARBA"/>
</dbReference>
<comment type="caution">
    <text evidence="18">The sequence shown here is derived from an EMBL/GenBank/DDBJ whole genome shotgun (WGS) entry which is preliminary data.</text>
</comment>
<evidence type="ECO:0000256" key="2">
    <source>
        <dbReference type="ARBA" id="ARBA00004123"/>
    </source>
</evidence>
<keyword evidence="4" id="KW-0479">Metal-binding</keyword>
<dbReference type="Pfam" id="PF02928">
    <property type="entry name" value="zf-C5HC2"/>
    <property type="match status" value="1"/>
</dbReference>
<comment type="catalytic activity">
    <reaction evidence="12">
        <text>N(6),N(6)-dimethyl-L-lysyl(4)-[histone H3] + 2-oxoglutarate + O2 = N(6)-methyl-L-lysyl(4)-[histone H3] + formaldehyde + succinate + CO2</text>
        <dbReference type="Rhea" id="RHEA:60216"/>
        <dbReference type="Rhea" id="RHEA-COMP:15540"/>
        <dbReference type="Rhea" id="RHEA-COMP:15543"/>
        <dbReference type="ChEBI" id="CHEBI:15379"/>
        <dbReference type="ChEBI" id="CHEBI:16526"/>
        <dbReference type="ChEBI" id="CHEBI:16810"/>
        <dbReference type="ChEBI" id="CHEBI:16842"/>
        <dbReference type="ChEBI" id="CHEBI:30031"/>
        <dbReference type="ChEBI" id="CHEBI:61929"/>
        <dbReference type="ChEBI" id="CHEBI:61976"/>
    </reaction>
    <physiologicalReaction direction="left-to-right" evidence="12">
        <dbReference type="Rhea" id="RHEA:60217"/>
    </physiologicalReaction>
</comment>
<evidence type="ECO:0000256" key="12">
    <source>
        <dbReference type="ARBA" id="ARBA00050619"/>
    </source>
</evidence>
<keyword evidence="8" id="KW-0408">Iron</keyword>
<dbReference type="AlphaFoldDB" id="A0ABD1X119"/>
<evidence type="ECO:0000256" key="10">
    <source>
        <dbReference type="ARBA" id="ARBA00023163"/>
    </source>
</evidence>
<gene>
    <name evidence="18" type="ORF">Fot_00397</name>
</gene>
<dbReference type="GO" id="GO:0005634">
    <property type="term" value="C:nucleus"/>
    <property type="evidence" value="ECO:0007669"/>
    <property type="project" value="UniProtKB-SubCell"/>
</dbReference>
<dbReference type="InterPro" id="IPR003888">
    <property type="entry name" value="FYrich_N"/>
</dbReference>
<evidence type="ECO:0000313" key="19">
    <source>
        <dbReference type="Proteomes" id="UP001604277"/>
    </source>
</evidence>
<dbReference type="InterPro" id="IPR004198">
    <property type="entry name" value="Znf_C5HC2"/>
</dbReference>
<dbReference type="Proteomes" id="UP001604277">
    <property type="component" value="Unassembled WGS sequence"/>
</dbReference>
<comment type="cofactor">
    <cofactor evidence="1">
        <name>Fe(2+)</name>
        <dbReference type="ChEBI" id="CHEBI:29033"/>
    </cofactor>
</comment>
<dbReference type="GO" id="GO:0032453">
    <property type="term" value="F:histone H3K4 demethylase activity"/>
    <property type="evidence" value="ECO:0007669"/>
    <property type="project" value="UniProtKB-ARBA"/>
</dbReference>
<dbReference type="SMART" id="SM00545">
    <property type="entry name" value="JmjN"/>
    <property type="match status" value="1"/>
</dbReference>
<dbReference type="PANTHER" id="PTHR10694:SF113">
    <property type="entry name" value="PROTEIN JUMONJI"/>
    <property type="match status" value="1"/>
</dbReference>
<dbReference type="Pfam" id="PF02375">
    <property type="entry name" value="JmjN"/>
    <property type="match status" value="1"/>
</dbReference>
<keyword evidence="10" id="KW-0804">Transcription</keyword>
<reference evidence="19" key="1">
    <citation type="submission" date="2024-07" db="EMBL/GenBank/DDBJ databases">
        <title>Two chromosome-level genome assemblies of Korean endemic species Abeliophyllum distichum and Forsythia ovata (Oleaceae).</title>
        <authorList>
            <person name="Jang H."/>
        </authorList>
    </citation>
    <scope>NUCLEOTIDE SEQUENCE [LARGE SCALE GENOMIC DNA]</scope>
</reference>
<feature type="compositionally biased region" description="Basic and acidic residues" evidence="15">
    <location>
        <begin position="756"/>
        <end position="767"/>
    </location>
</feature>
<dbReference type="InterPro" id="IPR003349">
    <property type="entry name" value="JmjN"/>
</dbReference>
<feature type="compositionally biased region" description="Basic and acidic residues" evidence="15">
    <location>
        <begin position="831"/>
        <end position="840"/>
    </location>
</feature>
<dbReference type="SMART" id="SM00542">
    <property type="entry name" value="FYRC"/>
    <property type="match status" value="1"/>
</dbReference>
<evidence type="ECO:0000256" key="8">
    <source>
        <dbReference type="ARBA" id="ARBA00023004"/>
    </source>
</evidence>
<sequence>MGTELFGPCVKEENMEISSIPPGFESLVPLTLKRVEDNKISSYCASAGTSGTQTVQTETEFESSDDMKFMKSLRRRPWTNYRQFDNNSGDESDSEQNIPVSARLPKGVIRGCEDCSNCQKVTSNWRQEEARRPDVQEAPVFYPTEEEFGDTLKYIASIRSKAETYGICRIVPPPSWKPPCPLKEKNVWERSKFSTRIQRIDKLQNRDSVRKILQTNYQKRRKRRRCANTGVDHEVGNEEIRVPGEVEVEVYEAERFGFEPGPEFTLDAFQKYADDFKAQYFRKNNDSSDMGGNTTMLEEQWQPSVENIEGEYWRMVEKPTEEIEVLYGADLETGEFGSGFPKYSHQAGSASDIKYVNSGWNLNNLPRLSGSVLSFESSDISGVLVPWLYLGMCFSSFCWHVEDHHLYSLNYMHWGAPKIWYGVPGADALKLEAAMRKHLPDLFEEQPDLLHKLVTQLSPSILLSEGVPVYRCVQNPGEFVLTFPRAYHAGFNCGFNCAEAVNVAPVDWLPHGQNAIELYLEQGRKTSISHDKLLLGAAREAVKANWELNLLRKYTTNNLRWKDACGKDGILSKALKTRVEMERVRRECLSNSSQALKMESSFDANSERECSICLFDLHLSAAGCHHCSPDKYACLNHAKQLCSCSWGAKFFLFRYDINELNILVEALEGKLSAVYRWAKLDLGLALSSHVSKEKSLVPGLTGKMSCTAERMAPKEMKVIAKTSSLQKEKPSEEFLAFEKMKASSASLKSSLEVEAEKHSFPGKKEDSLQSAPINETPFSQLSQVNMSSTEKLGSGRAAEKQTSFPGNKDVICLSDDEGDESSTKPSVGKGTSEKHTEHIQKPAGPSDMSSMGNDIKHLSLTTTISASVLCKRMNDSSSSEGIKIENHEEGGRNPGSPNDSIHGFRFTGANDNKHVESCPIKKGSVEFSKKNADCCLKLQCYDGEKPNKEDSHKRVELDLEPRPMENVQSGPCNPSGCQNNLDRYYRQKGPRIAKVVRRINCNVEALDFGVINAGKLWCDSRAIYPKGFRSRVRYIDVLDPSNMCYYVSEILDAGRDKPLFMVSLEYCPGEVFVHVSAVKCWEMVRDRVNQEITKQHKLGKVKLPPLQPPGSLDGMEMFGFSSPAIVQAIQAMDKNRVCTDYWKSRPLMQIPQHSHLRDNCSNFILKSEPLNDQEAGKSHPFLSGEVNAILNGLFKKANPEELQALYSTLNNNNPTNDQSLVTKLVNKEIHKRQYD</sequence>
<evidence type="ECO:0000259" key="16">
    <source>
        <dbReference type="PROSITE" id="PS51183"/>
    </source>
</evidence>
<dbReference type="Pfam" id="PF05965">
    <property type="entry name" value="FYRC"/>
    <property type="match status" value="1"/>
</dbReference>
<dbReference type="GO" id="GO:0048731">
    <property type="term" value="P:system development"/>
    <property type="evidence" value="ECO:0007669"/>
    <property type="project" value="UniProtKB-ARBA"/>
</dbReference>
<organism evidence="18 19">
    <name type="scientific">Forsythia ovata</name>
    <dbReference type="NCBI Taxonomy" id="205694"/>
    <lineage>
        <taxon>Eukaryota</taxon>
        <taxon>Viridiplantae</taxon>
        <taxon>Streptophyta</taxon>
        <taxon>Embryophyta</taxon>
        <taxon>Tracheophyta</taxon>
        <taxon>Spermatophyta</taxon>
        <taxon>Magnoliopsida</taxon>
        <taxon>eudicotyledons</taxon>
        <taxon>Gunneridae</taxon>
        <taxon>Pentapetalae</taxon>
        <taxon>asterids</taxon>
        <taxon>lamiids</taxon>
        <taxon>Lamiales</taxon>
        <taxon>Oleaceae</taxon>
        <taxon>Forsythieae</taxon>
        <taxon>Forsythia</taxon>
    </lineage>
</organism>
<evidence type="ECO:0000256" key="11">
    <source>
        <dbReference type="ARBA" id="ARBA00023242"/>
    </source>
</evidence>
<name>A0ABD1X119_9LAMI</name>
<evidence type="ECO:0000256" key="13">
    <source>
        <dbReference type="ARBA" id="ARBA00050935"/>
    </source>
</evidence>
<dbReference type="SMART" id="SM00541">
    <property type="entry name" value="FYRN"/>
    <property type="match status" value="1"/>
</dbReference>
<dbReference type="PROSITE" id="PS51543">
    <property type="entry name" value="FYRC"/>
    <property type="match status" value="1"/>
</dbReference>
<feature type="compositionally biased region" description="Basic and acidic residues" evidence="15">
    <location>
        <begin position="882"/>
        <end position="891"/>
    </location>
</feature>
<keyword evidence="6" id="KW-0223">Dioxygenase</keyword>
<keyword evidence="11" id="KW-0539">Nucleus</keyword>
<comment type="subcellular location">
    <subcellularLocation>
        <location evidence="2">Nucleus</location>
    </subcellularLocation>
</comment>
<evidence type="ECO:0000256" key="7">
    <source>
        <dbReference type="ARBA" id="ARBA00023002"/>
    </source>
</evidence>
<dbReference type="EMBL" id="JBFOLJ010000001">
    <property type="protein sequence ID" value="KAL2555658.1"/>
    <property type="molecule type" value="Genomic_DNA"/>
</dbReference>
<comment type="similarity">
    <text evidence="3">Belongs to the JARID1 histone demethylase family.</text>
</comment>
<dbReference type="PROSITE" id="PS51184">
    <property type="entry name" value="JMJC"/>
    <property type="match status" value="1"/>
</dbReference>
<evidence type="ECO:0000256" key="15">
    <source>
        <dbReference type="SAM" id="MobiDB-lite"/>
    </source>
</evidence>
<dbReference type="Gene3D" id="2.60.120.650">
    <property type="entry name" value="Cupin"/>
    <property type="match status" value="1"/>
</dbReference>
<feature type="compositionally biased region" description="Polar residues" evidence="15">
    <location>
        <begin position="768"/>
        <end position="791"/>
    </location>
</feature>
<dbReference type="PROSITE" id="PS51542">
    <property type="entry name" value="FYRN"/>
    <property type="match status" value="1"/>
</dbReference>
<dbReference type="GO" id="GO:0051093">
    <property type="term" value="P:negative regulation of developmental process"/>
    <property type="evidence" value="ECO:0007669"/>
    <property type="project" value="UniProtKB-ARBA"/>
</dbReference>
<evidence type="ECO:0000256" key="6">
    <source>
        <dbReference type="ARBA" id="ARBA00022964"/>
    </source>
</evidence>
<evidence type="ECO:0000256" key="1">
    <source>
        <dbReference type="ARBA" id="ARBA00001954"/>
    </source>
</evidence>
<evidence type="ECO:0000313" key="18">
    <source>
        <dbReference type="EMBL" id="KAL2555658.1"/>
    </source>
</evidence>
<feature type="region of interest" description="Disordered" evidence="15">
    <location>
        <begin position="756"/>
        <end position="851"/>
    </location>
</feature>
<feature type="region of interest" description="Disordered" evidence="15">
    <location>
        <begin position="882"/>
        <end position="901"/>
    </location>
</feature>
<dbReference type="SUPFAM" id="SSF51197">
    <property type="entry name" value="Clavaminate synthase-like"/>
    <property type="match status" value="1"/>
</dbReference>
<dbReference type="InterPro" id="IPR003889">
    <property type="entry name" value="FYrich_C"/>
</dbReference>